<protein>
    <submittedName>
        <fullName evidence="1">Uncharacterized protein</fullName>
    </submittedName>
</protein>
<organism evidence="1 2">
    <name type="scientific">Paenarthrobacter ureafaciens</name>
    <dbReference type="NCBI Taxonomy" id="37931"/>
    <lineage>
        <taxon>Bacteria</taxon>
        <taxon>Bacillati</taxon>
        <taxon>Actinomycetota</taxon>
        <taxon>Actinomycetes</taxon>
        <taxon>Micrococcales</taxon>
        <taxon>Micrococcaceae</taxon>
        <taxon>Paenarthrobacter</taxon>
    </lineage>
</organism>
<evidence type="ECO:0000313" key="1">
    <source>
        <dbReference type="EMBL" id="UYW00089.1"/>
    </source>
</evidence>
<reference evidence="1" key="1">
    <citation type="submission" date="2022-07" db="EMBL/GenBank/DDBJ databases">
        <authorList>
            <person name="Wu T."/>
        </authorList>
    </citation>
    <scope>NUCLEOTIDE SEQUENCE</scope>
    <source>
        <strain evidence="1">SD-1</strain>
        <plasmid evidence="1">unnamed3</plasmid>
    </source>
</reference>
<dbReference type="AlphaFoldDB" id="A0AAX3EQ17"/>
<geneLocation type="plasmid" evidence="1 2">
    <name>unnamed3</name>
</geneLocation>
<dbReference type="EMBL" id="CP101188">
    <property type="protein sequence ID" value="UYW00089.1"/>
    <property type="molecule type" value="Genomic_DNA"/>
</dbReference>
<dbReference type="Proteomes" id="UP001163293">
    <property type="component" value="Plasmid unnamed3"/>
</dbReference>
<sequence>MASVIIKPFAGPLLWNVEKAGDAAQGAVLWGIKQFATAGTGARIATLTGIYADRASRAYAGGGPLLMGGKGIAGGNANLRVVGGVSIAVSAAVIVAASINAHRLQSSAAPTAQSWTCVGCQKDVTTSSEEAAVNKLTCPHCGHGNDPN</sequence>
<keyword evidence="2" id="KW-1185">Reference proteome</keyword>
<accession>A0AAX3EQ17</accession>
<proteinExistence type="predicted"/>
<dbReference type="RefSeq" id="WP_139126820.1">
    <property type="nucleotide sequence ID" value="NZ_CP101182.1"/>
</dbReference>
<name>A0AAX3EQ17_PAEUR</name>
<keyword evidence="1" id="KW-0614">Plasmid</keyword>
<evidence type="ECO:0000313" key="2">
    <source>
        <dbReference type="Proteomes" id="UP001163293"/>
    </source>
</evidence>
<gene>
    <name evidence="1" type="ORF">NL394_23050</name>
</gene>